<proteinExistence type="predicted"/>
<name>A0A8C1YC31_CYPCA</name>
<feature type="region of interest" description="Disordered" evidence="1">
    <location>
        <begin position="215"/>
        <end position="246"/>
    </location>
</feature>
<dbReference type="InterPro" id="IPR040288">
    <property type="entry name" value="PXDC1"/>
</dbReference>
<dbReference type="GO" id="GO:0035091">
    <property type="term" value="F:phosphatidylinositol binding"/>
    <property type="evidence" value="ECO:0007669"/>
    <property type="project" value="InterPro"/>
</dbReference>
<accession>A0A8C1YC31</accession>
<evidence type="ECO:0000313" key="4">
    <source>
        <dbReference type="Proteomes" id="UP000694700"/>
    </source>
</evidence>
<dbReference type="PANTHER" id="PTHR31433:SF0">
    <property type="entry name" value="PX DOMAIN-CONTAINING PROTEIN 1"/>
    <property type="match status" value="1"/>
</dbReference>
<dbReference type="Proteomes" id="UP000694700">
    <property type="component" value="Unplaced"/>
</dbReference>
<evidence type="ECO:0000256" key="1">
    <source>
        <dbReference type="SAM" id="MobiDB-lite"/>
    </source>
</evidence>
<dbReference type="PROSITE" id="PS50195">
    <property type="entry name" value="PX"/>
    <property type="match status" value="1"/>
</dbReference>
<evidence type="ECO:0000313" key="3">
    <source>
        <dbReference type="Ensembl" id="ENSCCRP00015091940.1"/>
    </source>
</evidence>
<reference evidence="3" key="1">
    <citation type="submission" date="2025-08" db="UniProtKB">
        <authorList>
            <consortium name="Ensembl"/>
        </authorList>
    </citation>
    <scope>IDENTIFICATION</scope>
</reference>
<organism evidence="3 4">
    <name type="scientific">Cyprinus carpio</name>
    <name type="common">Common carp</name>
    <dbReference type="NCBI Taxonomy" id="7962"/>
    <lineage>
        <taxon>Eukaryota</taxon>
        <taxon>Metazoa</taxon>
        <taxon>Chordata</taxon>
        <taxon>Craniata</taxon>
        <taxon>Vertebrata</taxon>
        <taxon>Euteleostomi</taxon>
        <taxon>Actinopterygii</taxon>
        <taxon>Neopterygii</taxon>
        <taxon>Teleostei</taxon>
        <taxon>Ostariophysi</taxon>
        <taxon>Cypriniformes</taxon>
        <taxon>Cyprinidae</taxon>
        <taxon>Cyprininae</taxon>
        <taxon>Cyprinus</taxon>
    </lineage>
</organism>
<dbReference type="SUPFAM" id="SSF64268">
    <property type="entry name" value="PX domain"/>
    <property type="match status" value="1"/>
</dbReference>
<dbReference type="Ensembl" id="ENSCCRT00015094894.1">
    <property type="protein sequence ID" value="ENSCCRP00015091940.1"/>
    <property type="gene ID" value="ENSCCRG00015037074.1"/>
</dbReference>
<protein>
    <submittedName>
        <fullName evidence="3">PX domain containing 1a</fullName>
    </submittedName>
</protein>
<dbReference type="PANTHER" id="PTHR31433">
    <property type="entry name" value="PX DOMAIN-CONTAINING PROTEIN 1"/>
    <property type="match status" value="1"/>
</dbReference>
<feature type="domain" description="PX" evidence="2">
    <location>
        <begin position="1"/>
        <end position="135"/>
    </location>
</feature>
<feature type="compositionally biased region" description="Polar residues" evidence="1">
    <location>
        <begin position="226"/>
        <end position="236"/>
    </location>
</feature>
<dbReference type="AlphaFoldDB" id="A0A8C1YC31"/>
<evidence type="ECO:0000259" key="2">
    <source>
        <dbReference type="PROSITE" id="PS50195"/>
    </source>
</evidence>
<sequence>MGGVYMETLSQLIVNDCWVVGLQRIAVGNAGEEEEFFEIRTEWSEKSITYLRRRYHDLVKLVRNLSILFTDDRERLSQSVMFEALQRIKEAEQNNNVQTRLDAVEKLLRSIIKMPQKFSHSEAVLKFFKSSSFDYTLKTMYEPIQPLQSPVTVAEVRRANGFCLANTETVLFDAYLQAHGEEPSLKYSSENESQMWTGTGIQNGIRCVKETAHKPGKGFMTPGTPERSSMNSSSGQKPEKTHKVVSVPVPSVTFEIDAADGESLSDGKALLLGGEVRE</sequence>
<dbReference type="InterPro" id="IPR001683">
    <property type="entry name" value="PX_dom"/>
</dbReference>
<dbReference type="InterPro" id="IPR036871">
    <property type="entry name" value="PX_dom_sf"/>
</dbReference>
<dbReference type="Gene3D" id="3.30.1520.10">
    <property type="entry name" value="Phox-like domain"/>
    <property type="match status" value="1"/>
</dbReference>